<gene>
    <name evidence="3" type="ORF">ACEG43_30920</name>
</gene>
<dbReference type="Gene3D" id="2.80.10.50">
    <property type="match status" value="1"/>
</dbReference>
<feature type="domain" description="Ricin B lectin" evidence="2">
    <location>
        <begin position="121"/>
        <end position="206"/>
    </location>
</feature>
<accession>A0ABV4SQ40</accession>
<dbReference type="InterPro" id="IPR000772">
    <property type="entry name" value="Ricin_B_lectin"/>
</dbReference>
<feature type="chain" id="PRO_5046869462" evidence="1">
    <location>
        <begin position="31"/>
        <end position="216"/>
    </location>
</feature>
<sequence length="216" mass="23594">MTHIARTLRLALLGAVGVFVCALLPISASADSADPCAQFADGCPPFANPHEPPDLGGQLWMIKSAWTNNLVITANGRSVRLQPSTEGHSQIFRFVKYPGGVYRIQLYRTRAERLLGAPLWCLTQQGYDRDGPPAALEECDTGDNYQAWEVEPNPTGFFWIRRSTGALSCLDADNPMLTAPSPGARLLTWGCHDFGAQNQAWAFQSVSDPESPLPIH</sequence>
<name>A0ABV4SQ40_9ACTN</name>
<protein>
    <submittedName>
        <fullName evidence="3">RICIN domain-containing protein</fullName>
    </submittedName>
</protein>
<reference evidence="3 4" key="1">
    <citation type="submission" date="2024-08" db="EMBL/GenBank/DDBJ databases">
        <title>Genome sequence of Streptomyces aureus CACIA-1.46HGO.</title>
        <authorList>
            <person name="Evangelista-Martinez Z."/>
        </authorList>
    </citation>
    <scope>NUCLEOTIDE SEQUENCE [LARGE SCALE GENOMIC DNA]</scope>
    <source>
        <strain evidence="3 4">CACIA-1.46HGO</strain>
    </source>
</reference>
<evidence type="ECO:0000313" key="4">
    <source>
        <dbReference type="Proteomes" id="UP001571476"/>
    </source>
</evidence>
<comment type="caution">
    <text evidence="3">The sequence shown here is derived from an EMBL/GenBank/DDBJ whole genome shotgun (WGS) entry which is preliminary data.</text>
</comment>
<proteinExistence type="predicted"/>
<dbReference type="InterPro" id="IPR035992">
    <property type="entry name" value="Ricin_B-like_lectins"/>
</dbReference>
<keyword evidence="1" id="KW-0732">Signal</keyword>
<dbReference type="PROSITE" id="PS50231">
    <property type="entry name" value="RICIN_B_LECTIN"/>
    <property type="match status" value="1"/>
</dbReference>
<dbReference type="EMBL" id="JBGOSP010000018">
    <property type="protein sequence ID" value="MFA3840552.1"/>
    <property type="molecule type" value="Genomic_DNA"/>
</dbReference>
<dbReference type="Proteomes" id="UP001571476">
    <property type="component" value="Unassembled WGS sequence"/>
</dbReference>
<keyword evidence="4" id="KW-1185">Reference proteome</keyword>
<dbReference type="RefSeq" id="WP_372565091.1">
    <property type="nucleotide sequence ID" value="NZ_JBGOSP010000018.1"/>
</dbReference>
<dbReference type="Pfam" id="PF00652">
    <property type="entry name" value="Ricin_B_lectin"/>
    <property type="match status" value="1"/>
</dbReference>
<dbReference type="SUPFAM" id="SSF50370">
    <property type="entry name" value="Ricin B-like lectins"/>
    <property type="match status" value="1"/>
</dbReference>
<dbReference type="CDD" id="cd00161">
    <property type="entry name" value="beta-trefoil_Ricin-like"/>
    <property type="match status" value="1"/>
</dbReference>
<evidence type="ECO:0000256" key="1">
    <source>
        <dbReference type="SAM" id="SignalP"/>
    </source>
</evidence>
<evidence type="ECO:0000259" key="2">
    <source>
        <dbReference type="Pfam" id="PF00652"/>
    </source>
</evidence>
<feature type="signal peptide" evidence="1">
    <location>
        <begin position="1"/>
        <end position="30"/>
    </location>
</feature>
<organism evidence="3 4">
    <name type="scientific">Streptomyces aureus</name>
    <dbReference type="NCBI Taxonomy" id="193461"/>
    <lineage>
        <taxon>Bacteria</taxon>
        <taxon>Bacillati</taxon>
        <taxon>Actinomycetota</taxon>
        <taxon>Actinomycetes</taxon>
        <taxon>Kitasatosporales</taxon>
        <taxon>Streptomycetaceae</taxon>
        <taxon>Streptomyces</taxon>
    </lineage>
</organism>
<evidence type="ECO:0000313" key="3">
    <source>
        <dbReference type="EMBL" id="MFA3840552.1"/>
    </source>
</evidence>